<gene>
    <name evidence="2" type="ORF">NZK81_01700</name>
</gene>
<comment type="caution">
    <text evidence="2">The sequence shown here is derived from an EMBL/GenBank/DDBJ whole genome shotgun (WGS) entry which is preliminary data.</text>
</comment>
<organism evidence="2 3">
    <name type="scientific">Novosphingobium mangrovi</name>
    <name type="common">ex Huang et al. 2023</name>
    <dbReference type="NCBI Taxonomy" id="2976432"/>
    <lineage>
        <taxon>Bacteria</taxon>
        <taxon>Pseudomonadati</taxon>
        <taxon>Pseudomonadota</taxon>
        <taxon>Alphaproteobacteria</taxon>
        <taxon>Sphingomonadales</taxon>
        <taxon>Sphingomonadaceae</taxon>
        <taxon>Novosphingobium</taxon>
    </lineage>
</organism>
<keyword evidence="2" id="KW-0560">Oxidoreductase</keyword>
<evidence type="ECO:0000259" key="1">
    <source>
        <dbReference type="PROSITE" id="PS51725"/>
    </source>
</evidence>
<name>A0ABT2I0D3_9SPHN</name>
<keyword evidence="3" id="KW-1185">Reference proteome</keyword>
<dbReference type="PROSITE" id="PS51725">
    <property type="entry name" value="ABM"/>
    <property type="match status" value="1"/>
</dbReference>
<sequence length="99" mass="11152">MIIVTGEFRMPRSMLDSAREAMAAVIAASRAEAGCLGYAYAEDVLEPGLFRVTECWTDRAALDAHFRQPHMTRWQAVRADLWMTERRVTAYEVDAGEAL</sequence>
<dbReference type="PANTHER" id="PTHR33336:SF3">
    <property type="entry name" value="ABM DOMAIN-CONTAINING PROTEIN"/>
    <property type="match status" value="1"/>
</dbReference>
<dbReference type="InterPro" id="IPR050744">
    <property type="entry name" value="AI-2_Isomerase_LsrG"/>
</dbReference>
<dbReference type="Proteomes" id="UP001165583">
    <property type="component" value="Unassembled WGS sequence"/>
</dbReference>
<dbReference type="Gene3D" id="3.30.70.100">
    <property type="match status" value="1"/>
</dbReference>
<dbReference type="RefSeq" id="WP_260043357.1">
    <property type="nucleotide sequence ID" value="NZ_JANZXA010000001.1"/>
</dbReference>
<feature type="domain" description="ABM" evidence="1">
    <location>
        <begin position="1"/>
        <end position="93"/>
    </location>
</feature>
<dbReference type="InterPro" id="IPR007138">
    <property type="entry name" value="ABM_dom"/>
</dbReference>
<reference evidence="2" key="1">
    <citation type="submission" date="2022-09" db="EMBL/GenBank/DDBJ databases">
        <title>Novosphingobium sp. Nov., a polycyclic aromatic hydrocarbon-degrading bacterium isolated form mangrove sediments in HongKong.</title>
        <authorList>
            <person name="Hu Z."/>
        </authorList>
    </citation>
    <scope>NUCLEOTIDE SEQUENCE</scope>
    <source>
        <strain evidence="2">HK4-1</strain>
    </source>
</reference>
<dbReference type="GO" id="GO:0004497">
    <property type="term" value="F:monooxygenase activity"/>
    <property type="evidence" value="ECO:0007669"/>
    <property type="project" value="UniProtKB-KW"/>
</dbReference>
<keyword evidence="2" id="KW-0503">Monooxygenase</keyword>
<protein>
    <submittedName>
        <fullName evidence="2">Antibiotic biosynthesis monooxygenase</fullName>
    </submittedName>
</protein>
<dbReference type="PANTHER" id="PTHR33336">
    <property type="entry name" value="QUINOL MONOOXYGENASE YGIN-RELATED"/>
    <property type="match status" value="1"/>
</dbReference>
<dbReference type="SUPFAM" id="SSF54909">
    <property type="entry name" value="Dimeric alpha+beta barrel"/>
    <property type="match status" value="1"/>
</dbReference>
<dbReference type="EMBL" id="JANZXA010000001">
    <property type="protein sequence ID" value="MCT2398254.1"/>
    <property type="molecule type" value="Genomic_DNA"/>
</dbReference>
<evidence type="ECO:0000313" key="2">
    <source>
        <dbReference type="EMBL" id="MCT2398254.1"/>
    </source>
</evidence>
<dbReference type="InterPro" id="IPR011008">
    <property type="entry name" value="Dimeric_a/b-barrel"/>
</dbReference>
<proteinExistence type="predicted"/>
<evidence type="ECO:0000313" key="3">
    <source>
        <dbReference type="Proteomes" id="UP001165583"/>
    </source>
</evidence>
<dbReference type="Pfam" id="PF03992">
    <property type="entry name" value="ABM"/>
    <property type="match status" value="1"/>
</dbReference>
<accession>A0ABT2I0D3</accession>